<evidence type="ECO:0000313" key="4">
    <source>
        <dbReference type="EMBL" id="MFC6087180.1"/>
    </source>
</evidence>
<feature type="transmembrane region" description="Helical" evidence="1">
    <location>
        <begin position="121"/>
        <end position="146"/>
    </location>
</feature>
<sequence length="403" mass="42797">MVSERVRPPGGGSGLAVSGEWPPGVPPVIPSRLLGLDVVRSIAILSMVFVHTWPTGWLSPIEPPAEPVGVLVLLNEVITNRSLSLFVFCAGVSVALMTGGARPPSGRAAGTARRRLAMRSAAMFPLALLGLVYGEAILLSFCLWFLMLLPLVRLRARALMVAAGVFTLVSPLCRYLQLNLLGEWAQPGDVYAIVTSPGDWPAWMGYYLAGPDTPYAIPLLLAGMGLGRLDLRSAAVRVRLIAAGAAVMAASGLLAWLAAGPLGGARALAAVMPAVPGDGRLPWITPLMMRPYGMFDVSVPMAPMMIGAGFLLTGALLFVTDRPAGERLLRPLVATGSLALTCYVGHFALLMLLGAQPPSSFLVFAVVSLVLVVFSTLWRRWARRGPLEWLMHLAVTRAVPTAR</sequence>
<evidence type="ECO:0000256" key="1">
    <source>
        <dbReference type="SAM" id="Phobius"/>
    </source>
</evidence>
<dbReference type="Pfam" id="PF07786">
    <property type="entry name" value="HGSNAT_cat"/>
    <property type="match status" value="1"/>
</dbReference>
<dbReference type="InterPro" id="IPR007349">
    <property type="entry name" value="DUF418"/>
</dbReference>
<feature type="domain" description="Heparan-alpha-glucosaminide N-acetyltransferase catalytic" evidence="3">
    <location>
        <begin position="32"/>
        <end position="233"/>
    </location>
</feature>
<dbReference type="EMBL" id="JBHSRF010000120">
    <property type="protein sequence ID" value="MFC6087180.1"/>
    <property type="molecule type" value="Genomic_DNA"/>
</dbReference>
<comment type="caution">
    <text evidence="4">The sequence shown here is derived from an EMBL/GenBank/DDBJ whole genome shotgun (WGS) entry which is preliminary data.</text>
</comment>
<keyword evidence="1" id="KW-0812">Transmembrane</keyword>
<keyword evidence="5" id="KW-1185">Reference proteome</keyword>
<keyword evidence="1" id="KW-0472">Membrane</keyword>
<feature type="transmembrane region" description="Helical" evidence="1">
    <location>
        <begin position="213"/>
        <end position="231"/>
    </location>
</feature>
<evidence type="ECO:0000259" key="3">
    <source>
        <dbReference type="Pfam" id="PF07786"/>
    </source>
</evidence>
<dbReference type="InterPro" id="IPR052529">
    <property type="entry name" value="Bact_Transport_Assoc"/>
</dbReference>
<feature type="transmembrane region" description="Helical" evidence="1">
    <location>
        <begin position="297"/>
        <end position="320"/>
    </location>
</feature>
<dbReference type="Proteomes" id="UP001596137">
    <property type="component" value="Unassembled WGS sequence"/>
</dbReference>
<protein>
    <submittedName>
        <fullName evidence="4">DUF418 domain-containing protein</fullName>
    </submittedName>
</protein>
<dbReference type="RefSeq" id="WP_380763185.1">
    <property type="nucleotide sequence ID" value="NZ_JBHSRF010000120.1"/>
</dbReference>
<dbReference type="PANTHER" id="PTHR30590:SF3">
    <property type="entry name" value="HYPOTHETICAL MEMBRANE SPANNING PROTEIN"/>
    <property type="match status" value="1"/>
</dbReference>
<dbReference type="PANTHER" id="PTHR30590">
    <property type="entry name" value="INNER MEMBRANE PROTEIN"/>
    <property type="match status" value="1"/>
</dbReference>
<feature type="transmembrane region" description="Helical" evidence="1">
    <location>
        <begin position="332"/>
        <end position="353"/>
    </location>
</feature>
<accession>A0ABW1NVL2</accession>
<organism evidence="4 5">
    <name type="scientific">Sphaerisporangium aureirubrum</name>
    <dbReference type="NCBI Taxonomy" id="1544736"/>
    <lineage>
        <taxon>Bacteria</taxon>
        <taxon>Bacillati</taxon>
        <taxon>Actinomycetota</taxon>
        <taxon>Actinomycetes</taxon>
        <taxon>Streptosporangiales</taxon>
        <taxon>Streptosporangiaceae</taxon>
        <taxon>Sphaerisporangium</taxon>
    </lineage>
</organism>
<name>A0ABW1NVL2_9ACTN</name>
<dbReference type="Pfam" id="PF04235">
    <property type="entry name" value="DUF418"/>
    <property type="match status" value="1"/>
</dbReference>
<feature type="transmembrane region" description="Helical" evidence="1">
    <location>
        <begin position="238"/>
        <end position="259"/>
    </location>
</feature>
<feature type="domain" description="DUF418" evidence="2">
    <location>
        <begin position="301"/>
        <end position="395"/>
    </location>
</feature>
<dbReference type="InterPro" id="IPR012429">
    <property type="entry name" value="HGSNAT_cat"/>
</dbReference>
<proteinExistence type="predicted"/>
<feature type="transmembrane region" description="Helical" evidence="1">
    <location>
        <begin position="83"/>
        <end position="101"/>
    </location>
</feature>
<keyword evidence="1" id="KW-1133">Transmembrane helix</keyword>
<gene>
    <name evidence="4" type="ORF">ACFP1K_38860</name>
</gene>
<evidence type="ECO:0000313" key="5">
    <source>
        <dbReference type="Proteomes" id="UP001596137"/>
    </source>
</evidence>
<feature type="transmembrane region" description="Helical" evidence="1">
    <location>
        <begin position="158"/>
        <end position="177"/>
    </location>
</feature>
<reference evidence="5" key="1">
    <citation type="journal article" date="2019" name="Int. J. Syst. Evol. Microbiol.">
        <title>The Global Catalogue of Microorganisms (GCM) 10K type strain sequencing project: providing services to taxonomists for standard genome sequencing and annotation.</title>
        <authorList>
            <consortium name="The Broad Institute Genomics Platform"/>
            <consortium name="The Broad Institute Genome Sequencing Center for Infectious Disease"/>
            <person name="Wu L."/>
            <person name="Ma J."/>
        </authorList>
    </citation>
    <scope>NUCLEOTIDE SEQUENCE [LARGE SCALE GENOMIC DNA]</scope>
    <source>
        <strain evidence="5">JCM 30346</strain>
    </source>
</reference>
<feature type="transmembrane region" description="Helical" evidence="1">
    <location>
        <begin position="359"/>
        <end position="378"/>
    </location>
</feature>
<evidence type="ECO:0000259" key="2">
    <source>
        <dbReference type="Pfam" id="PF04235"/>
    </source>
</evidence>